<keyword evidence="6" id="KW-0057">Aromatic amino acid biosynthesis</keyword>
<evidence type="ECO:0000256" key="5">
    <source>
        <dbReference type="ARBA" id="ARBA00022679"/>
    </source>
</evidence>
<evidence type="ECO:0000256" key="2">
    <source>
        <dbReference type="ARBA" id="ARBA00009948"/>
    </source>
</evidence>
<dbReference type="GO" id="GO:0008652">
    <property type="term" value="P:amino acid biosynthetic process"/>
    <property type="evidence" value="ECO:0007669"/>
    <property type="project" value="UniProtKB-KW"/>
</dbReference>
<dbReference type="Pfam" id="PF00275">
    <property type="entry name" value="EPSP_synthase"/>
    <property type="match status" value="1"/>
</dbReference>
<dbReference type="RefSeq" id="WP_125420416.1">
    <property type="nucleotide sequence ID" value="NZ_RWIT01000005.1"/>
</dbReference>
<comment type="catalytic activity">
    <reaction evidence="8">
        <text>3-phosphoshikimate + phosphoenolpyruvate = 5-O-(1-carboxyvinyl)-3-phosphoshikimate + phosphate</text>
        <dbReference type="Rhea" id="RHEA:21256"/>
        <dbReference type="ChEBI" id="CHEBI:43474"/>
        <dbReference type="ChEBI" id="CHEBI:57701"/>
        <dbReference type="ChEBI" id="CHEBI:58702"/>
        <dbReference type="ChEBI" id="CHEBI:145989"/>
        <dbReference type="EC" id="2.5.1.19"/>
    </reaction>
    <physiologicalReaction direction="left-to-right" evidence="8">
        <dbReference type="Rhea" id="RHEA:21257"/>
    </physiologicalReaction>
</comment>
<evidence type="ECO:0000256" key="8">
    <source>
        <dbReference type="ARBA" id="ARBA00044633"/>
    </source>
</evidence>
<name>A0A428KQ72_9BACT</name>
<dbReference type="Proteomes" id="UP000273500">
    <property type="component" value="Unassembled WGS sequence"/>
</dbReference>
<evidence type="ECO:0000256" key="4">
    <source>
        <dbReference type="ARBA" id="ARBA00022605"/>
    </source>
</evidence>
<reference evidence="10 11" key="1">
    <citation type="submission" date="2018-12" db="EMBL/GenBank/DDBJ databases">
        <authorList>
            <person name="Feng G."/>
            <person name="Zhu H."/>
        </authorList>
    </citation>
    <scope>NUCLEOTIDE SEQUENCE [LARGE SCALE GENOMIC DNA]</scope>
    <source>
        <strain evidence="10 11">KCTC 12533</strain>
    </source>
</reference>
<dbReference type="Gene3D" id="3.65.10.10">
    <property type="entry name" value="Enolpyruvate transferase domain"/>
    <property type="match status" value="3"/>
</dbReference>
<evidence type="ECO:0000256" key="1">
    <source>
        <dbReference type="ARBA" id="ARBA00004811"/>
    </source>
</evidence>
<keyword evidence="11" id="KW-1185">Reference proteome</keyword>
<keyword evidence="5 10" id="KW-0808">Transferase</keyword>
<accession>A0A428KQ72</accession>
<feature type="domain" description="Enolpyruvate transferase" evidence="9">
    <location>
        <begin position="50"/>
        <end position="394"/>
    </location>
</feature>
<protein>
    <recommendedName>
        <fullName evidence="3">3-phosphoshikimate 1-carboxyvinyltransferase</fullName>
        <ecNumber evidence="3">2.5.1.19</ecNumber>
    </recommendedName>
    <alternativeName>
        <fullName evidence="7">5-enolpyruvylshikimate-3-phosphate synthase</fullName>
    </alternativeName>
</protein>
<dbReference type="PIRSF" id="PIRSF000505">
    <property type="entry name" value="EPSPS"/>
    <property type="match status" value="1"/>
</dbReference>
<evidence type="ECO:0000313" key="11">
    <source>
        <dbReference type="Proteomes" id="UP000273500"/>
    </source>
</evidence>
<keyword evidence="4" id="KW-0028">Amino-acid biosynthesis</keyword>
<dbReference type="InterPro" id="IPR006264">
    <property type="entry name" value="EPSP_synthase"/>
</dbReference>
<proteinExistence type="inferred from homology"/>
<dbReference type="PROSITE" id="PS00885">
    <property type="entry name" value="EPSP_SYNTHASE_2"/>
    <property type="match status" value="1"/>
</dbReference>
<dbReference type="GO" id="GO:0009423">
    <property type="term" value="P:chorismate biosynthetic process"/>
    <property type="evidence" value="ECO:0007669"/>
    <property type="project" value="UniProtKB-UniPathway"/>
</dbReference>
<evidence type="ECO:0000256" key="3">
    <source>
        <dbReference type="ARBA" id="ARBA00012450"/>
    </source>
</evidence>
<evidence type="ECO:0000256" key="6">
    <source>
        <dbReference type="ARBA" id="ARBA00023141"/>
    </source>
</evidence>
<sequence length="409" mass="44740">MRGTAQVPASKSESNRALIIRALAGAGELHNLSDANDTQLMQRLLLDPTAAEFNAEDAGTVMRFLTAYLVMTGRQTELTGTARMQERPIRVLVDALRELGARIEYQGQEGYPPLQLLGRTPAPATEESADFTELKVRGDISSQYISALLMVGPTLPHGLRIWLTGKVGSRPYIRMTLALMQHFGAVCRDLGEVLEVRPQAYTPTDYTVEGDWSAASYWYAVVALAPDGSHLTLPTLRRYSWQGDQAIVGIMAHLGVHTEFLADEQVRLSKTAVGSGFSQDFTDCPDLAQTVAVVAAALGVPVLMTGLESLRIKETDRIAALQTELAKFGGFLTDEGDERFRVSSTGFRVNGQSVATYHDHRMAMAFAPLALLGPLTIEDPKVVRKSYPQFWRELEKAGFNTDPAPAPVF</sequence>
<comment type="similarity">
    <text evidence="2">Belongs to the EPSP synthase family.</text>
</comment>
<dbReference type="CDD" id="cd01556">
    <property type="entry name" value="EPSP_synthase"/>
    <property type="match status" value="1"/>
</dbReference>
<dbReference type="EC" id="2.5.1.19" evidence="3"/>
<dbReference type="InterPro" id="IPR013792">
    <property type="entry name" value="RNA3'P_cycl/enolpyr_Trfase_a/b"/>
</dbReference>
<dbReference type="GO" id="GO:0009073">
    <property type="term" value="P:aromatic amino acid family biosynthetic process"/>
    <property type="evidence" value="ECO:0007669"/>
    <property type="project" value="UniProtKB-KW"/>
</dbReference>
<dbReference type="InterPro" id="IPR001986">
    <property type="entry name" value="Enolpyruvate_Tfrase_dom"/>
</dbReference>
<dbReference type="PANTHER" id="PTHR21090">
    <property type="entry name" value="AROM/DEHYDROQUINATE SYNTHASE"/>
    <property type="match status" value="1"/>
</dbReference>
<evidence type="ECO:0000256" key="7">
    <source>
        <dbReference type="ARBA" id="ARBA00030046"/>
    </source>
</evidence>
<comment type="caution">
    <text evidence="10">The sequence shown here is derived from an EMBL/GenBank/DDBJ whole genome shotgun (WGS) entry which is preliminary data.</text>
</comment>
<dbReference type="InterPro" id="IPR036968">
    <property type="entry name" value="Enolpyruvate_Tfrase_sf"/>
</dbReference>
<dbReference type="UniPathway" id="UPA00053">
    <property type="reaction ID" value="UER00089"/>
</dbReference>
<dbReference type="AlphaFoldDB" id="A0A428KQ72"/>
<dbReference type="OrthoDB" id="9809920at2"/>
<dbReference type="GO" id="GO:0003866">
    <property type="term" value="F:3-phosphoshikimate 1-carboxyvinyltransferase activity"/>
    <property type="evidence" value="ECO:0007669"/>
    <property type="project" value="UniProtKB-EC"/>
</dbReference>
<organism evidence="10 11">
    <name type="scientific">Hymenobacter rigui</name>
    <dbReference type="NCBI Taxonomy" id="334424"/>
    <lineage>
        <taxon>Bacteria</taxon>
        <taxon>Pseudomonadati</taxon>
        <taxon>Bacteroidota</taxon>
        <taxon>Cytophagia</taxon>
        <taxon>Cytophagales</taxon>
        <taxon>Hymenobacteraceae</taxon>
        <taxon>Hymenobacter</taxon>
    </lineage>
</organism>
<dbReference type="InterPro" id="IPR023193">
    <property type="entry name" value="EPSP_synthase_CS"/>
</dbReference>
<evidence type="ECO:0000259" key="9">
    <source>
        <dbReference type="Pfam" id="PF00275"/>
    </source>
</evidence>
<comment type="pathway">
    <text evidence="1">Metabolic intermediate biosynthesis; chorismate biosynthesis; chorismate from D-erythrose 4-phosphate and phosphoenolpyruvate: step 6/7.</text>
</comment>
<dbReference type="EMBL" id="RWIT01000005">
    <property type="protein sequence ID" value="RSK48569.1"/>
    <property type="molecule type" value="Genomic_DNA"/>
</dbReference>
<gene>
    <name evidence="10" type="ORF">EI291_11355</name>
</gene>
<dbReference type="SUPFAM" id="SSF55205">
    <property type="entry name" value="EPT/RTPC-like"/>
    <property type="match status" value="1"/>
</dbReference>
<evidence type="ECO:0000313" key="10">
    <source>
        <dbReference type="EMBL" id="RSK48569.1"/>
    </source>
</evidence>
<dbReference type="PANTHER" id="PTHR21090:SF5">
    <property type="entry name" value="PENTAFUNCTIONAL AROM POLYPEPTIDE"/>
    <property type="match status" value="1"/>
</dbReference>